<accession>A0ABR2NMU8</accession>
<sequence length="115" mass="13226">MTMEQKAEVQNRSCKDKELTSKDNTRAEINNAKSQLAKKQSDGNVGVDCLTKEVKEALSRWGIEELLVKRLGGKSFLLRINDVKLLKSLEKQHWSESFTIRDRTMWIEVRGVPVH</sequence>
<organism evidence="2 3">
    <name type="scientific">Hibiscus sabdariffa</name>
    <name type="common">roselle</name>
    <dbReference type="NCBI Taxonomy" id="183260"/>
    <lineage>
        <taxon>Eukaryota</taxon>
        <taxon>Viridiplantae</taxon>
        <taxon>Streptophyta</taxon>
        <taxon>Embryophyta</taxon>
        <taxon>Tracheophyta</taxon>
        <taxon>Spermatophyta</taxon>
        <taxon>Magnoliopsida</taxon>
        <taxon>eudicotyledons</taxon>
        <taxon>Gunneridae</taxon>
        <taxon>Pentapetalae</taxon>
        <taxon>rosids</taxon>
        <taxon>malvids</taxon>
        <taxon>Malvales</taxon>
        <taxon>Malvaceae</taxon>
        <taxon>Malvoideae</taxon>
        <taxon>Hibiscus</taxon>
    </lineage>
</organism>
<comment type="caution">
    <text evidence="2">The sequence shown here is derived from an EMBL/GenBank/DDBJ whole genome shotgun (WGS) entry which is preliminary data.</text>
</comment>
<name>A0ABR2NMU8_9ROSI</name>
<protein>
    <recommendedName>
        <fullName evidence="4">DUF4283 domain-containing protein</fullName>
    </recommendedName>
</protein>
<evidence type="ECO:0000256" key="1">
    <source>
        <dbReference type="SAM" id="MobiDB-lite"/>
    </source>
</evidence>
<feature type="compositionally biased region" description="Basic and acidic residues" evidence="1">
    <location>
        <begin position="1"/>
        <end position="26"/>
    </location>
</feature>
<keyword evidence="3" id="KW-1185">Reference proteome</keyword>
<gene>
    <name evidence="2" type="ORF">V6N11_034434</name>
</gene>
<evidence type="ECO:0000313" key="3">
    <source>
        <dbReference type="Proteomes" id="UP001396334"/>
    </source>
</evidence>
<proteinExistence type="predicted"/>
<feature type="region of interest" description="Disordered" evidence="1">
    <location>
        <begin position="1"/>
        <end position="43"/>
    </location>
</feature>
<feature type="compositionally biased region" description="Polar residues" evidence="1">
    <location>
        <begin position="27"/>
        <end position="38"/>
    </location>
</feature>
<evidence type="ECO:0000313" key="2">
    <source>
        <dbReference type="EMBL" id="KAK8977386.1"/>
    </source>
</evidence>
<evidence type="ECO:0008006" key="4">
    <source>
        <dbReference type="Google" id="ProtNLM"/>
    </source>
</evidence>
<dbReference type="Proteomes" id="UP001396334">
    <property type="component" value="Unassembled WGS sequence"/>
</dbReference>
<reference evidence="2 3" key="1">
    <citation type="journal article" date="2024" name="G3 (Bethesda)">
        <title>Genome assembly of Hibiscus sabdariffa L. provides insights into metabolisms of medicinal natural products.</title>
        <authorList>
            <person name="Kim T."/>
        </authorList>
    </citation>
    <scope>NUCLEOTIDE SEQUENCE [LARGE SCALE GENOMIC DNA]</scope>
    <source>
        <strain evidence="2">TK-2024</strain>
        <tissue evidence="2">Old leaves</tissue>
    </source>
</reference>
<dbReference type="EMBL" id="JBBPBN010000121">
    <property type="protein sequence ID" value="KAK8977386.1"/>
    <property type="molecule type" value="Genomic_DNA"/>
</dbReference>